<dbReference type="RefSeq" id="WP_203901495.1">
    <property type="nucleotide sequence ID" value="NZ_BOPF01000018.1"/>
</dbReference>
<dbReference type="SUPFAM" id="SSF47336">
    <property type="entry name" value="ACP-like"/>
    <property type="match status" value="1"/>
</dbReference>
<dbReference type="Gene3D" id="3.40.50.980">
    <property type="match status" value="2"/>
</dbReference>
<gene>
    <name evidence="5" type="ORF">Val02_48910</name>
</gene>
<feature type="region of interest" description="Disordered" evidence="3">
    <location>
        <begin position="1"/>
        <end position="20"/>
    </location>
</feature>
<dbReference type="Gene3D" id="3.30.300.30">
    <property type="match status" value="1"/>
</dbReference>
<dbReference type="NCBIfam" id="TIGR01733">
    <property type="entry name" value="AA-adenyl-dom"/>
    <property type="match status" value="1"/>
</dbReference>
<accession>A0A8J3YQA0</accession>
<dbReference type="CDD" id="cd12117">
    <property type="entry name" value="A_NRPS_Srf_like"/>
    <property type="match status" value="1"/>
</dbReference>
<dbReference type="Pfam" id="PF00501">
    <property type="entry name" value="AMP-binding"/>
    <property type="match status" value="1"/>
</dbReference>
<dbReference type="InterPro" id="IPR036736">
    <property type="entry name" value="ACP-like_sf"/>
</dbReference>
<dbReference type="AlphaFoldDB" id="A0A8J3YQA0"/>
<protein>
    <recommendedName>
        <fullName evidence="4">Carrier domain-containing protein</fullName>
    </recommendedName>
</protein>
<dbReference type="InterPro" id="IPR010080">
    <property type="entry name" value="Thioester_reductase-like_dom"/>
</dbReference>
<evidence type="ECO:0000313" key="5">
    <source>
        <dbReference type="EMBL" id="GIJ48005.1"/>
    </source>
</evidence>
<dbReference type="SUPFAM" id="SSF51735">
    <property type="entry name" value="NAD(P)-binding Rossmann-fold domains"/>
    <property type="match status" value="1"/>
</dbReference>
<dbReference type="InterPro" id="IPR013120">
    <property type="entry name" value="FAR_NAD-bd"/>
</dbReference>
<dbReference type="InterPro" id="IPR020845">
    <property type="entry name" value="AMP-binding_CS"/>
</dbReference>
<keyword evidence="6" id="KW-1185">Reference proteome</keyword>
<dbReference type="Pfam" id="PF00550">
    <property type="entry name" value="PP-binding"/>
    <property type="match status" value="1"/>
</dbReference>
<reference evidence="5" key="1">
    <citation type="submission" date="2021-01" db="EMBL/GenBank/DDBJ databases">
        <title>Whole genome shotgun sequence of Virgisporangium aliadipatigenens NBRC 105644.</title>
        <authorList>
            <person name="Komaki H."/>
            <person name="Tamura T."/>
        </authorList>
    </citation>
    <scope>NUCLEOTIDE SEQUENCE</scope>
    <source>
        <strain evidence="5">NBRC 105644</strain>
    </source>
</reference>
<proteinExistence type="predicted"/>
<evidence type="ECO:0000256" key="3">
    <source>
        <dbReference type="SAM" id="MobiDB-lite"/>
    </source>
</evidence>
<dbReference type="CDD" id="cd05235">
    <property type="entry name" value="SDR_e1"/>
    <property type="match status" value="1"/>
</dbReference>
<dbReference type="PROSITE" id="PS00455">
    <property type="entry name" value="AMP_BINDING"/>
    <property type="match status" value="1"/>
</dbReference>
<dbReference type="InterPro" id="IPR045851">
    <property type="entry name" value="AMP-bd_C_sf"/>
</dbReference>
<dbReference type="Proteomes" id="UP000619260">
    <property type="component" value="Unassembled WGS sequence"/>
</dbReference>
<keyword evidence="1" id="KW-0596">Phosphopantetheine</keyword>
<name>A0A8J3YQA0_9ACTN</name>
<evidence type="ECO:0000313" key="6">
    <source>
        <dbReference type="Proteomes" id="UP000619260"/>
    </source>
</evidence>
<dbReference type="Gene3D" id="3.40.50.720">
    <property type="entry name" value="NAD(P)-binding Rossmann-like Domain"/>
    <property type="match status" value="1"/>
</dbReference>
<sequence>MPDASEVVRADSSWNGTARPYPDDNSIAELFVRQAKRAPSAVAVVDSGRRVSYAELDGWSGRLAARLADSGVESGEPVGLIGERGLEAVVGMLGILRAGACYVPLHIDDPVGRLRALTSRLGMRRLVATPGAESVLDGPATFAVAESEHGPPVDRPVVPVGGGGRAYVMFTSGSTGTPKAVAVAHRAVCRLVLGTDFVRIGPEDRLTHTGHLSFDAAVFEIWGALLNGARIVVVPPEALSEPDRLARLIDDSGATVTWLSAGVFHHCARLRPDMFGGLRYLISGGDVLNPQLVRRVLSASSPENFVNGYGPTENTTFSTTHRIGDLPADTARIPIGRPVANSTCHILTDDGTPAPVGVEGELWVGGDGVAFGYLDDPDLTAQRFRPDPSWHRPGAQRFRTGDLARWLPDGTIDFLGRRDRMVKFRDFRIELDEIEAALSGCPGVADAAVVALGERGRTTAIAGFYVPAQAHESVSTHQVHRSLTETLPQFMLPTRLVPLPRFPLTSTGKVDRAALADTLADGRGEPHDGHRPLTAIESGLARLWAEALDVDEVLPDDNFFELGGNSLTAARIFARLHTMFGIDPAQGRFLTARLLADPSLRACAVAVEQARAGTLRRDGAGADVDFARESRLDTPVRAANRPPAPLDPRRSDARILLTGASGFLGSHLLRRLLTTTDAEIVCLVRAADDAAARRRLSAAQEFYRLGDLPAGRVTPLVGDLGRPLLGLSGSAFDRCADSVDLVLHCGAYVNFTYPYSQLAPVTVGGARELVRLAAPRGVPIHAVSTLAVLAGFGAAGVREVSEDTPLAHPEQLYMGYTEAKWVAEAVLRRAADAGLPVAVHRPYEVAGDLTHGAWNLENATCALFRLIVDTGLSPAVDMPLDLVPVDVLAAQIVHIALTRTRSVHTYHLTNPRPASLDDMVDVLRAHGYPVRRVPFEEWVAEAVRHVCDHPGHPFTPFVPLWVDRSPRSGLVVKEMYLAEHFPRFGREHARDAVAGLDAAMPAVDADLLGRYVAFFQRAGYFPPPPR</sequence>
<dbReference type="Pfam" id="PF13193">
    <property type="entry name" value="AMP-binding_C"/>
    <property type="match status" value="1"/>
</dbReference>
<dbReference type="InterPro" id="IPR025110">
    <property type="entry name" value="AMP-bd_C"/>
</dbReference>
<dbReference type="InterPro" id="IPR000873">
    <property type="entry name" value="AMP-dep_synth/lig_dom"/>
</dbReference>
<feature type="domain" description="Carrier" evidence="4">
    <location>
        <begin position="531"/>
        <end position="611"/>
    </location>
</feature>
<dbReference type="Gene3D" id="1.10.1200.10">
    <property type="entry name" value="ACP-like"/>
    <property type="match status" value="1"/>
</dbReference>
<evidence type="ECO:0000256" key="1">
    <source>
        <dbReference type="ARBA" id="ARBA00022450"/>
    </source>
</evidence>
<dbReference type="EMBL" id="BOPF01000018">
    <property type="protein sequence ID" value="GIJ48005.1"/>
    <property type="molecule type" value="Genomic_DNA"/>
</dbReference>
<comment type="caution">
    <text evidence="5">The sequence shown here is derived from an EMBL/GenBank/DDBJ whole genome shotgun (WGS) entry which is preliminary data.</text>
</comment>
<dbReference type="Gene3D" id="2.30.38.10">
    <property type="entry name" value="Luciferase, Domain 3"/>
    <property type="match status" value="1"/>
</dbReference>
<evidence type="ECO:0000259" key="4">
    <source>
        <dbReference type="PROSITE" id="PS50075"/>
    </source>
</evidence>
<evidence type="ECO:0000256" key="2">
    <source>
        <dbReference type="ARBA" id="ARBA00022553"/>
    </source>
</evidence>
<organism evidence="5 6">
    <name type="scientific">Virgisporangium aliadipatigenens</name>
    <dbReference type="NCBI Taxonomy" id="741659"/>
    <lineage>
        <taxon>Bacteria</taxon>
        <taxon>Bacillati</taxon>
        <taxon>Actinomycetota</taxon>
        <taxon>Actinomycetes</taxon>
        <taxon>Micromonosporales</taxon>
        <taxon>Micromonosporaceae</taxon>
        <taxon>Virgisporangium</taxon>
    </lineage>
</organism>
<dbReference type="Pfam" id="PF07993">
    <property type="entry name" value="NAD_binding_4"/>
    <property type="match status" value="1"/>
</dbReference>
<keyword evidence="2" id="KW-0597">Phosphoprotein</keyword>
<dbReference type="PANTHER" id="PTHR44845">
    <property type="entry name" value="CARRIER DOMAIN-CONTAINING PROTEIN"/>
    <property type="match status" value="1"/>
</dbReference>
<dbReference type="InterPro" id="IPR036291">
    <property type="entry name" value="NAD(P)-bd_dom_sf"/>
</dbReference>
<dbReference type="InterPro" id="IPR009081">
    <property type="entry name" value="PP-bd_ACP"/>
</dbReference>
<dbReference type="PROSITE" id="PS50075">
    <property type="entry name" value="CARRIER"/>
    <property type="match status" value="1"/>
</dbReference>
<dbReference type="SUPFAM" id="SSF56801">
    <property type="entry name" value="Acetyl-CoA synthetase-like"/>
    <property type="match status" value="1"/>
</dbReference>
<dbReference type="PANTHER" id="PTHR44845:SF6">
    <property type="entry name" value="BETA-ALANINE-ACTIVATING ENZYME"/>
    <property type="match status" value="1"/>
</dbReference>
<dbReference type="NCBIfam" id="TIGR01746">
    <property type="entry name" value="Thioester-redct"/>
    <property type="match status" value="1"/>
</dbReference>
<dbReference type="InterPro" id="IPR010071">
    <property type="entry name" value="AA_adenyl_dom"/>
</dbReference>